<dbReference type="SUPFAM" id="SSF140478">
    <property type="entry name" value="LemA-like"/>
    <property type="match status" value="1"/>
</dbReference>
<dbReference type="Proteomes" id="UP000003438">
    <property type="component" value="Unassembled WGS sequence"/>
</dbReference>
<sequence length="224" mass="23272">MQLEQQETFVIHGPQLEVFGEVESRLPPPARKRPVAALALVALALVSVFGIGGARLKGVRSSTARIYSAQQDEYGHSIQGDFAAQADAAASLIRVAGNVLGEQDADVQAAQAALDSWNAEADAARPAVQYQLNTALSGAVDLVYTAASDVADSKAKGQLDDLHDSFTSAQATIERAAADYNTKAEDYNATVSAFPANVLAGLWNAGPLQTFAPADVAVGMTGNG</sequence>
<evidence type="ECO:0000256" key="6">
    <source>
        <dbReference type="SAM" id="Phobius"/>
    </source>
</evidence>
<proteinExistence type="inferred from homology"/>
<feature type="transmembrane region" description="Helical" evidence="6">
    <location>
        <begin position="35"/>
        <end position="56"/>
    </location>
</feature>
<evidence type="ECO:0000256" key="2">
    <source>
        <dbReference type="ARBA" id="ARBA00008854"/>
    </source>
</evidence>
<evidence type="ECO:0000313" key="7">
    <source>
        <dbReference type="EMBL" id="EFB75463.1"/>
    </source>
</evidence>
<gene>
    <name evidence="7" type="ORF">SUBVAR_06081</name>
</gene>
<comment type="subcellular location">
    <subcellularLocation>
        <location evidence="1">Membrane</location>
        <topology evidence="1">Single-pass membrane protein</topology>
    </subcellularLocation>
</comment>
<dbReference type="AlphaFoldDB" id="D1PNW7"/>
<dbReference type="eggNOG" id="ENOG502ZT02">
    <property type="taxonomic scope" value="Bacteria"/>
</dbReference>
<keyword evidence="5 6" id="KW-0472">Membrane</keyword>
<evidence type="ECO:0000256" key="3">
    <source>
        <dbReference type="ARBA" id="ARBA00022692"/>
    </source>
</evidence>
<accession>D1PNW7</accession>
<organism evidence="7 8">
    <name type="scientific">Subdoligranulum variabile DSM 15176</name>
    <dbReference type="NCBI Taxonomy" id="411471"/>
    <lineage>
        <taxon>Bacteria</taxon>
        <taxon>Bacillati</taxon>
        <taxon>Bacillota</taxon>
        <taxon>Clostridia</taxon>
        <taxon>Eubacteriales</taxon>
        <taxon>Oscillospiraceae</taxon>
        <taxon>Subdoligranulum</taxon>
    </lineage>
</organism>
<keyword evidence="8" id="KW-1185">Reference proteome</keyword>
<dbReference type="RefSeq" id="WP_007047447.1">
    <property type="nucleotide sequence ID" value="NZ_GG704769.1"/>
</dbReference>
<keyword evidence="4 6" id="KW-1133">Transmembrane helix</keyword>
<dbReference type="OrthoDB" id="1845698at2"/>
<evidence type="ECO:0000313" key="8">
    <source>
        <dbReference type="Proteomes" id="UP000003438"/>
    </source>
</evidence>
<reference evidence="7" key="1">
    <citation type="submission" date="2009-12" db="EMBL/GenBank/DDBJ databases">
        <authorList>
            <person name="Weinstock G."/>
            <person name="Sodergren E."/>
            <person name="Clifton S."/>
            <person name="Fulton L."/>
            <person name="Fulton B."/>
            <person name="Courtney L."/>
            <person name="Fronick C."/>
            <person name="Harrison M."/>
            <person name="Strong C."/>
            <person name="Farmer C."/>
            <person name="Delahaunty K."/>
            <person name="Markovic C."/>
            <person name="Hall O."/>
            <person name="Minx P."/>
            <person name="Tomlinson C."/>
            <person name="Mitreva M."/>
            <person name="Nelson J."/>
            <person name="Hou S."/>
            <person name="Wollam A."/>
            <person name="Pepin K.H."/>
            <person name="Johnson M."/>
            <person name="Bhonagiri V."/>
            <person name="Nash W.E."/>
            <person name="Warren W."/>
            <person name="Chinwalla A."/>
            <person name="Mardis E.R."/>
            <person name="Wilson R.K."/>
        </authorList>
    </citation>
    <scope>NUCLEOTIDE SEQUENCE [LARGE SCALE GENOMIC DNA]</scope>
    <source>
        <strain evidence="7">DSM 15176</strain>
    </source>
</reference>
<dbReference type="InterPro" id="IPR007156">
    <property type="entry name" value="MamQ_LemA"/>
</dbReference>
<comment type="similarity">
    <text evidence="2">Belongs to the LemA family.</text>
</comment>
<dbReference type="Gene3D" id="1.20.1440.20">
    <property type="entry name" value="LemA-like domain"/>
    <property type="match status" value="1"/>
</dbReference>
<evidence type="ECO:0008006" key="9">
    <source>
        <dbReference type="Google" id="ProtNLM"/>
    </source>
</evidence>
<dbReference type="EMBL" id="ACBY02000025">
    <property type="protein sequence ID" value="EFB75463.1"/>
    <property type="molecule type" value="Genomic_DNA"/>
</dbReference>
<protein>
    <recommendedName>
        <fullName evidence="9">LemA family protein</fullName>
    </recommendedName>
</protein>
<evidence type="ECO:0000256" key="1">
    <source>
        <dbReference type="ARBA" id="ARBA00004167"/>
    </source>
</evidence>
<dbReference type="Pfam" id="PF04011">
    <property type="entry name" value="LemA"/>
    <property type="match status" value="1"/>
</dbReference>
<dbReference type="STRING" id="411471.SUBVAR_06081"/>
<evidence type="ECO:0000256" key="5">
    <source>
        <dbReference type="ARBA" id="ARBA00023136"/>
    </source>
</evidence>
<keyword evidence="3 6" id="KW-0812">Transmembrane</keyword>
<comment type="caution">
    <text evidence="7">The sequence shown here is derived from an EMBL/GenBank/DDBJ whole genome shotgun (WGS) entry which is preliminary data.</text>
</comment>
<evidence type="ECO:0000256" key="4">
    <source>
        <dbReference type="ARBA" id="ARBA00022989"/>
    </source>
</evidence>
<dbReference type="GO" id="GO:0016020">
    <property type="term" value="C:membrane"/>
    <property type="evidence" value="ECO:0007669"/>
    <property type="project" value="UniProtKB-SubCell"/>
</dbReference>
<name>D1PNW7_9FIRM</name>
<dbReference type="HOGENOM" id="CLU_1234473_0_0_9"/>
<dbReference type="InterPro" id="IPR023353">
    <property type="entry name" value="LemA-like_dom_sf"/>
</dbReference>